<gene>
    <name evidence="2" type="ORF">HRI_002710100</name>
</gene>
<dbReference type="Proteomes" id="UP001165190">
    <property type="component" value="Unassembled WGS sequence"/>
</dbReference>
<dbReference type="PANTHER" id="PTHR33116:SF86">
    <property type="entry name" value="REVERSE TRANSCRIPTASE DOMAIN-CONTAINING PROTEIN"/>
    <property type="match status" value="1"/>
</dbReference>
<proteinExistence type="predicted"/>
<dbReference type="Pfam" id="PF00078">
    <property type="entry name" value="RVT_1"/>
    <property type="match status" value="1"/>
</dbReference>
<organism evidence="2 3">
    <name type="scientific">Hibiscus trionum</name>
    <name type="common">Flower of an hour</name>
    <dbReference type="NCBI Taxonomy" id="183268"/>
    <lineage>
        <taxon>Eukaryota</taxon>
        <taxon>Viridiplantae</taxon>
        <taxon>Streptophyta</taxon>
        <taxon>Embryophyta</taxon>
        <taxon>Tracheophyta</taxon>
        <taxon>Spermatophyta</taxon>
        <taxon>Magnoliopsida</taxon>
        <taxon>eudicotyledons</taxon>
        <taxon>Gunneridae</taxon>
        <taxon>Pentapetalae</taxon>
        <taxon>rosids</taxon>
        <taxon>malvids</taxon>
        <taxon>Malvales</taxon>
        <taxon>Malvaceae</taxon>
        <taxon>Malvoideae</taxon>
        <taxon>Hibiscus</taxon>
    </lineage>
</organism>
<protein>
    <recommendedName>
        <fullName evidence="1">Reverse transcriptase domain-containing protein</fullName>
    </recommendedName>
</protein>
<sequence>MSKAYDRVEWSFVSKILLKMGFALEWVSTIMDCVSSVSYFVVVNGEVGECFTPTRGLRQGDPLSPYLFLICNKGLSFLLRSAESCVGSKVVRRAPKISHLFFADDSLIFGEAMSSGACILQALLGNYSDCSGQLINFKKSGIFFIACVLNDNKADVRRILGITSGFQPKKYLGLSVLIEQNKRKVFADLRDKTIERIVNSGSRTLSQGGKEVFIKVVLQAIPIYAMCCFLLPKTFRKDLEALIGWFWWQNSKEKKGIHWCS</sequence>
<dbReference type="PANTHER" id="PTHR33116">
    <property type="entry name" value="REVERSE TRANSCRIPTASE ZINC-BINDING DOMAIN-CONTAINING PROTEIN-RELATED-RELATED"/>
    <property type="match status" value="1"/>
</dbReference>
<dbReference type="EMBL" id="BSYR01000024">
    <property type="protein sequence ID" value="GMI90408.1"/>
    <property type="molecule type" value="Genomic_DNA"/>
</dbReference>
<dbReference type="InterPro" id="IPR000477">
    <property type="entry name" value="RT_dom"/>
</dbReference>
<feature type="domain" description="Reverse transcriptase" evidence="1">
    <location>
        <begin position="1"/>
        <end position="176"/>
    </location>
</feature>
<reference evidence="2" key="1">
    <citation type="submission" date="2023-05" db="EMBL/GenBank/DDBJ databases">
        <title>Genome and transcriptome analyses reveal genes involved in the formation of fine ridges on petal epidermal cells in Hibiscus trionum.</title>
        <authorList>
            <person name="Koshimizu S."/>
            <person name="Masuda S."/>
            <person name="Ishii T."/>
            <person name="Shirasu K."/>
            <person name="Hoshino A."/>
            <person name="Arita M."/>
        </authorList>
    </citation>
    <scope>NUCLEOTIDE SEQUENCE</scope>
    <source>
        <strain evidence="2">Hamamatsu line</strain>
    </source>
</reference>
<evidence type="ECO:0000313" key="2">
    <source>
        <dbReference type="EMBL" id="GMI90408.1"/>
    </source>
</evidence>
<keyword evidence="3" id="KW-1185">Reference proteome</keyword>
<dbReference type="PROSITE" id="PS50878">
    <property type="entry name" value="RT_POL"/>
    <property type="match status" value="1"/>
</dbReference>
<dbReference type="InterPro" id="IPR043502">
    <property type="entry name" value="DNA/RNA_pol_sf"/>
</dbReference>
<dbReference type="OrthoDB" id="1936608at2759"/>
<comment type="caution">
    <text evidence="2">The sequence shown here is derived from an EMBL/GenBank/DDBJ whole genome shotgun (WGS) entry which is preliminary data.</text>
</comment>
<evidence type="ECO:0000313" key="3">
    <source>
        <dbReference type="Proteomes" id="UP001165190"/>
    </source>
</evidence>
<accession>A0A9W7M709</accession>
<name>A0A9W7M709_HIBTR</name>
<dbReference type="AlphaFoldDB" id="A0A9W7M709"/>
<evidence type="ECO:0000259" key="1">
    <source>
        <dbReference type="PROSITE" id="PS50878"/>
    </source>
</evidence>
<dbReference type="SUPFAM" id="SSF56672">
    <property type="entry name" value="DNA/RNA polymerases"/>
    <property type="match status" value="1"/>
</dbReference>